<dbReference type="RefSeq" id="WP_106673151.1">
    <property type="nucleotide sequence ID" value="NZ_BMFE01000002.1"/>
</dbReference>
<keyword evidence="3" id="KW-1185">Reference proteome</keyword>
<dbReference type="OrthoDB" id="6387921at2"/>
<evidence type="ECO:0000259" key="1">
    <source>
        <dbReference type="Pfam" id="PF14090"/>
    </source>
</evidence>
<dbReference type="Pfam" id="PF14090">
    <property type="entry name" value="HTH_39"/>
    <property type="match status" value="1"/>
</dbReference>
<proteinExistence type="predicted"/>
<sequence length="107" mass="12054">MKDAPTVSSQSTKNNQLEQVHYNTEGTNVLPLSAAAQRARILDYLQNHRALTTLQARHLLNVMHPAARVMELRDGGYKIITKWRKDADSEGRLHRVAEYVLFAGGEV</sequence>
<accession>A0A2T1K906</accession>
<name>A0A2T1K906_9GAMM</name>
<evidence type="ECO:0000313" key="3">
    <source>
        <dbReference type="Proteomes" id="UP000238385"/>
    </source>
</evidence>
<comment type="caution">
    <text evidence="2">The sequence shown here is derived from an EMBL/GenBank/DDBJ whole genome shotgun (WGS) entry which is preliminary data.</text>
</comment>
<feature type="domain" description="Winged helix-turn-helix" evidence="1">
    <location>
        <begin position="37"/>
        <end position="101"/>
    </location>
</feature>
<evidence type="ECO:0000313" key="2">
    <source>
        <dbReference type="EMBL" id="PSF06520.1"/>
    </source>
</evidence>
<dbReference type="AlphaFoldDB" id="A0A2T1K906"/>
<organism evidence="2 3">
    <name type="scientific">Marinobacter halophilus</name>
    <dbReference type="NCBI Taxonomy" id="1323740"/>
    <lineage>
        <taxon>Bacteria</taxon>
        <taxon>Pseudomonadati</taxon>
        <taxon>Pseudomonadota</taxon>
        <taxon>Gammaproteobacteria</taxon>
        <taxon>Pseudomonadales</taxon>
        <taxon>Marinobacteraceae</taxon>
        <taxon>Marinobacter</taxon>
    </lineage>
</organism>
<reference evidence="2 3" key="1">
    <citation type="submission" date="2018-03" db="EMBL/GenBank/DDBJ databases">
        <title>Marinobacter brunus sp. nov., a marine bacterium of Gamma-proteobacteria isolated from the surface seawater of the South China Sea.</title>
        <authorList>
            <person name="Cheng H."/>
            <person name="Wu Y.-H."/>
            <person name="Xamxidin M."/>
            <person name="Xu X.-W."/>
        </authorList>
    </citation>
    <scope>NUCLEOTIDE SEQUENCE [LARGE SCALE GENOMIC DNA]</scope>
    <source>
        <strain evidence="2 3">JCM 30472</strain>
    </source>
</reference>
<protein>
    <recommendedName>
        <fullName evidence="1">Winged helix-turn-helix domain-containing protein</fullName>
    </recommendedName>
</protein>
<dbReference type="EMBL" id="PXNN01000017">
    <property type="protein sequence ID" value="PSF06520.1"/>
    <property type="molecule type" value="Genomic_DNA"/>
</dbReference>
<gene>
    <name evidence="2" type="ORF">C7H08_15575</name>
</gene>
<dbReference type="InterPro" id="IPR055245">
    <property type="entry name" value="HTH_proteobacteria"/>
</dbReference>
<dbReference type="Proteomes" id="UP000238385">
    <property type="component" value="Unassembled WGS sequence"/>
</dbReference>